<evidence type="ECO:0000313" key="9">
    <source>
        <dbReference type="EMBL" id="PWY92206.1"/>
    </source>
</evidence>
<comment type="caution">
    <text evidence="9">The sequence shown here is derived from an EMBL/GenBank/DDBJ whole genome shotgun (WGS) entry which is preliminary data.</text>
</comment>
<feature type="transmembrane region" description="Helical" evidence="7">
    <location>
        <begin position="502"/>
        <end position="522"/>
    </location>
</feature>
<keyword evidence="6 7" id="KW-0472">Membrane</keyword>
<feature type="transmembrane region" description="Helical" evidence="7">
    <location>
        <begin position="181"/>
        <end position="201"/>
    </location>
</feature>
<keyword evidence="4 7" id="KW-0812">Transmembrane</keyword>
<feature type="transmembrane region" description="Helical" evidence="7">
    <location>
        <begin position="359"/>
        <end position="379"/>
    </location>
</feature>
<accession>A0A317X0T4</accession>
<evidence type="ECO:0000313" key="10">
    <source>
        <dbReference type="Proteomes" id="UP000247233"/>
    </source>
</evidence>
<feature type="domain" description="Major facilitator superfamily (MFS) profile" evidence="8">
    <location>
        <begin position="28"/>
        <end position="526"/>
    </location>
</feature>
<dbReference type="AlphaFoldDB" id="A0A317X0T4"/>
<evidence type="ECO:0000259" key="8">
    <source>
        <dbReference type="PROSITE" id="PS50850"/>
    </source>
</evidence>
<dbReference type="RefSeq" id="XP_025403945.1">
    <property type="nucleotide sequence ID" value="XM_025544562.1"/>
</dbReference>
<evidence type="ECO:0000256" key="6">
    <source>
        <dbReference type="ARBA" id="ARBA00023136"/>
    </source>
</evidence>
<evidence type="ECO:0000256" key="7">
    <source>
        <dbReference type="SAM" id="Phobius"/>
    </source>
</evidence>
<dbReference type="GO" id="GO:0022857">
    <property type="term" value="F:transmembrane transporter activity"/>
    <property type="evidence" value="ECO:0007669"/>
    <property type="project" value="InterPro"/>
</dbReference>
<dbReference type="GeneID" id="37066799"/>
<dbReference type="VEuPathDB" id="FungiDB:BO70DRAFT_367418"/>
<sequence>MSGRNSSTEEAKMTMESLESPSLTWALICTALYSTSFTYGLVITITAGIQGSVIEEFSDVASLGWIAVGFSLGSVIAILPYGAFYRTFNMKWGYISGLAIFLIGTVLCGIAPTMEAFIVGRVLAGVGGSGIYLGALSYLAALTTDRTRGIYLNELSAAWAIGGIMGPLVGGGLSVSMTWRWGFYLIIIIGGITSLISLFFLPQTHLMTGKLVCECALSLDYVGFGIYIGIWVAFTLGFMSGGRVWPWNDGRTIASIAMLLLLLIIYSLQQYFCLFTSPKNRSFPGHLLRSCDQSLLNIATGCSNTAMLTTFYLSIYFEFTRNETPFKVGLRVLPFLCTYIVTSFIACLLVHIINRHMPIYCVSGFLMVVASACFTLFLSPSTSTGGITGISIVIAVGSGLTSQLGYTVASLKASTREDKLNAVNLQNLSQMSSTVICQVIASQIFQSIAARNLARVLAPMGFSHVDIQDAVVGTQSRVFQSLSGVEREQAVWAITEGMKRPFYIVLVGGGVGLAAALCMNWKRLYR</sequence>
<dbReference type="Gene3D" id="1.20.1250.20">
    <property type="entry name" value="MFS general substrate transporter like domains"/>
    <property type="match status" value="2"/>
</dbReference>
<name>A0A317X0T4_9EURO</name>
<feature type="transmembrane region" description="Helical" evidence="7">
    <location>
        <begin position="155"/>
        <end position="175"/>
    </location>
</feature>
<proteinExistence type="inferred from homology"/>
<evidence type="ECO:0000256" key="2">
    <source>
        <dbReference type="ARBA" id="ARBA00007520"/>
    </source>
</evidence>
<comment type="subcellular location">
    <subcellularLocation>
        <location evidence="1">Membrane</location>
        <topology evidence="1">Multi-pass membrane protein</topology>
    </subcellularLocation>
</comment>
<feature type="transmembrane region" description="Helical" evidence="7">
    <location>
        <begin position="385"/>
        <end position="409"/>
    </location>
</feature>
<dbReference type="InterPro" id="IPR011701">
    <property type="entry name" value="MFS"/>
</dbReference>
<keyword evidence="10" id="KW-1185">Reference proteome</keyword>
<dbReference type="STRING" id="1448321.A0A317X0T4"/>
<dbReference type="Pfam" id="PF07690">
    <property type="entry name" value="MFS_1"/>
    <property type="match status" value="1"/>
</dbReference>
<organism evidence="9 10">
    <name type="scientific">Aspergillus heteromorphus CBS 117.55</name>
    <dbReference type="NCBI Taxonomy" id="1448321"/>
    <lineage>
        <taxon>Eukaryota</taxon>
        <taxon>Fungi</taxon>
        <taxon>Dikarya</taxon>
        <taxon>Ascomycota</taxon>
        <taxon>Pezizomycotina</taxon>
        <taxon>Eurotiomycetes</taxon>
        <taxon>Eurotiomycetidae</taxon>
        <taxon>Eurotiales</taxon>
        <taxon>Aspergillaceae</taxon>
        <taxon>Aspergillus</taxon>
        <taxon>Aspergillus subgen. Circumdati</taxon>
    </lineage>
</organism>
<feature type="transmembrane region" description="Helical" evidence="7">
    <location>
        <begin position="118"/>
        <end position="143"/>
    </location>
</feature>
<feature type="transmembrane region" description="Helical" evidence="7">
    <location>
        <begin position="21"/>
        <end position="43"/>
    </location>
</feature>
<feature type="transmembrane region" description="Helical" evidence="7">
    <location>
        <begin position="221"/>
        <end position="241"/>
    </location>
</feature>
<dbReference type="GO" id="GO:0005886">
    <property type="term" value="C:plasma membrane"/>
    <property type="evidence" value="ECO:0007669"/>
    <property type="project" value="TreeGrafter"/>
</dbReference>
<feature type="transmembrane region" description="Helical" evidence="7">
    <location>
        <begin position="332"/>
        <end position="352"/>
    </location>
</feature>
<dbReference type="PANTHER" id="PTHR23501">
    <property type="entry name" value="MAJOR FACILITATOR SUPERFAMILY"/>
    <property type="match status" value="1"/>
</dbReference>
<evidence type="ECO:0000256" key="4">
    <source>
        <dbReference type="ARBA" id="ARBA00022692"/>
    </source>
</evidence>
<dbReference type="PANTHER" id="PTHR23501:SF12">
    <property type="entry name" value="MAJOR FACILITATOR SUPERFAMILY (MFS) PROFILE DOMAIN-CONTAINING PROTEIN-RELATED"/>
    <property type="match status" value="1"/>
</dbReference>
<feature type="transmembrane region" description="Helical" evidence="7">
    <location>
        <begin position="295"/>
        <end position="317"/>
    </location>
</feature>
<dbReference type="Proteomes" id="UP000247233">
    <property type="component" value="Unassembled WGS sequence"/>
</dbReference>
<dbReference type="PROSITE" id="PS50850">
    <property type="entry name" value="MFS"/>
    <property type="match status" value="1"/>
</dbReference>
<feature type="transmembrane region" description="Helical" evidence="7">
    <location>
        <begin position="92"/>
        <end position="112"/>
    </location>
</feature>
<keyword evidence="3" id="KW-0813">Transport</keyword>
<gene>
    <name evidence="9" type="ORF">BO70DRAFT_367418</name>
</gene>
<evidence type="ECO:0000256" key="3">
    <source>
        <dbReference type="ARBA" id="ARBA00022448"/>
    </source>
</evidence>
<feature type="transmembrane region" description="Helical" evidence="7">
    <location>
        <begin position="63"/>
        <end position="85"/>
    </location>
</feature>
<dbReference type="InterPro" id="IPR036259">
    <property type="entry name" value="MFS_trans_sf"/>
</dbReference>
<reference evidence="9 10" key="1">
    <citation type="submission" date="2016-12" db="EMBL/GenBank/DDBJ databases">
        <title>The genomes of Aspergillus section Nigri reveals drivers in fungal speciation.</title>
        <authorList>
            <consortium name="DOE Joint Genome Institute"/>
            <person name="Vesth T.C."/>
            <person name="Nybo J."/>
            <person name="Theobald S."/>
            <person name="Brandl J."/>
            <person name="Frisvad J.C."/>
            <person name="Nielsen K.F."/>
            <person name="Lyhne E.K."/>
            <person name="Kogle M.E."/>
            <person name="Kuo A."/>
            <person name="Riley R."/>
            <person name="Clum A."/>
            <person name="Nolan M."/>
            <person name="Lipzen A."/>
            <person name="Salamov A."/>
            <person name="Henrissat B."/>
            <person name="Wiebenga A."/>
            <person name="De Vries R.P."/>
            <person name="Grigoriev I.V."/>
            <person name="Mortensen U.H."/>
            <person name="Andersen M.R."/>
            <person name="Baker S.E."/>
        </authorList>
    </citation>
    <scope>NUCLEOTIDE SEQUENCE [LARGE SCALE GENOMIC DNA]</scope>
    <source>
        <strain evidence="9 10">CBS 117.55</strain>
    </source>
</reference>
<dbReference type="EMBL" id="MSFL01000001">
    <property type="protein sequence ID" value="PWY92206.1"/>
    <property type="molecule type" value="Genomic_DNA"/>
</dbReference>
<dbReference type="OrthoDB" id="10021397at2759"/>
<keyword evidence="5 7" id="KW-1133">Transmembrane helix</keyword>
<evidence type="ECO:0000256" key="1">
    <source>
        <dbReference type="ARBA" id="ARBA00004141"/>
    </source>
</evidence>
<dbReference type="InterPro" id="IPR020846">
    <property type="entry name" value="MFS_dom"/>
</dbReference>
<evidence type="ECO:0000256" key="5">
    <source>
        <dbReference type="ARBA" id="ARBA00022989"/>
    </source>
</evidence>
<protein>
    <submittedName>
        <fullName evidence="9">MFS general substrate transporter</fullName>
    </submittedName>
</protein>
<comment type="similarity">
    <text evidence="2">Belongs to the major facilitator superfamily. TCR/Tet family.</text>
</comment>
<feature type="transmembrane region" description="Helical" evidence="7">
    <location>
        <begin position="253"/>
        <end position="274"/>
    </location>
</feature>
<dbReference type="SUPFAM" id="SSF103473">
    <property type="entry name" value="MFS general substrate transporter"/>
    <property type="match status" value="1"/>
</dbReference>